<name>A0A9X9Q3S8_GULGU</name>
<accession>A0A9X9Q3S8</accession>
<organism evidence="1 2">
    <name type="scientific">Gulo gulo</name>
    <name type="common">Wolverine</name>
    <name type="synonym">Gluton</name>
    <dbReference type="NCBI Taxonomy" id="48420"/>
    <lineage>
        <taxon>Eukaryota</taxon>
        <taxon>Metazoa</taxon>
        <taxon>Chordata</taxon>
        <taxon>Craniata</taxon>
        <taxon>Vertebrata</taxon>
        <taxon>Euteleostomi</taxon>
        <taxon>Mammalia</taxon>
        <taxon>Eutheria</taxon>
        <taxon>Laurasiatheria</taxon>
        <taxon>Carnivora</taxon>
        <taxon>Caniformia</taxon>
        <taxon>Musteloidea</taxon>
        <taxon>Mustelidae</taxon>
        <taxon>Guloninae</taxon>
        <taxon>Gulo</taxon>
    </lineage>
</organism>
<protein>
    <submittedName>
        <fullName evidence="1">Uncharacterized protein</fullName>
    </submittedName>
</protein>
<gene>
    <name evidence="1" type="ORF">BN2614_LOCUS6</name>
</gene>
<sequence>MLPRQGCMQLRPSCPVPETSRSLRFSQDAPLEAGADGKDVKSFGPWKLLPMNHEPVLLKTQHFLPAVLDCAHNAF</sequence>
<reference evidence="1 2" key="1">
    <citation type="submission" date="2018-10" db="EMBL/GenBank/DDBJ databases">
        <authorList>
            <person name="Ekblom R."/>
            <person name="Jareborg N."/>
        </authorList>
    </citation>
    <scope>NUCLEOTIDE SEQUENCE [LARGE SCALE GENOMIC DNA]</scope>
    <source>
        <tissue evidence="1">Muscle</tissue>
    </source>
</reference>
<proteinExistence type="predicted"/>
<dbReference type="EMBL" id="CYRY02030697">
    <property type="protein sequence ID" value="VCX04698.1"/>
    <property type="molecule type" value="Genomic_DNA"/>
</dbReference>
<comment type="caution">
    <text evidence="1">The sequence shown here is derived from an EMBL/GenBank/DDBJ whole genome shotgun (WGS) entry which is preliminary data.</text>
</comment>
<evidence type="ECO:0000313" key="2">
    <source>
        <dbReference type="Proteomes" id="UP000269945"/>
    </source>
</evidence>
<dbReference type="AlphaFoldDB" id="A0A9X9Q3S8"/>
<keyword evidence="2" id="KW-1185">Reference proteome</keyword>
<dbReference type="Proteomes" id="UP000269945">
    <property type="component" value="Unassembled WGS sequence"/>
</dbReference>
<evidence type="ECO:0000313" key="1">
    <source>
        <dbReference type="EMBL" id="VCX04698.1"/>
    </source>
</evidence>